<accession>A0A9K3CX55</accession>
<evidence type="ECO:0000313" key="3">
    <source>
        <dbReference type="Proteomes" id="UP000265618"/>
    </source>
</evidence>
<reference evidence="2 3" key="1">
    <citation type="journal article" date="2018" name="PLoS ONE">
        <title>The draft genome of Kipferlia bialata reveals reductive genome evolution in fornicate parasites.</title>
        <authorList>
            <person name="Tanifuji G."/>
            <person name="Takabayashi S."/>
            <person name="Kume K."/>
            <person name="Takagi M."/>
            <person name="Nakayama T."/>
            <person name="Kamikawa R."/>
            <person name="Inagaki Y."/>
            <person name="Hashimoto T."/>
        </authorList>
    </citation>
    <scope>NUCLEOTIDE SEQUENCE [LARGE SCALE GENOMIC DNA]</scope>
    <source>
        <strain evidence="2">NY0173</strain>
    </source>
</reference>
<evidence type="ECO:0000313" key="2">
    <source>
        <dbReference type="EMBL" id="GIQ84097.1"/>
    </source>
</evidence>
<keyword evidence="3" id="KW-1185">Reference proteome</keyword>
<dbReference type="EMBL" id="BDIP01001306">
    <property type="protein sequence ID" value="GIQ84097.1"/>
    <property type="molecule type" value="Genomic_DNA"/>
</dbReference>
<feature type="compositionally biased region" description="Polar residues" evidence="1">
    <location>
        <begin position="639"/>
        <end position="648"/>
    </location>
</feature>
<proteinExistence type="predicted"/>
<feature type="region of interest" description="Disordered" evidence="1">
    <location>
        <begin position="1"/>
        <end position="45"/>
    </location>
</feature>
<protein>
    <submittedName>
        <fullName evidence="2">Uncharacterized protein</fullName>
    </submittedName>
</protein>
<feature type="compositionally biased region" description="Basic and acidic residues" evidence="1">
    <location>
        <begin position="574"/>
        <end position="592"/>
    </location>
</feature>
<feature type="compositionally biased region" description="Basic and acidic residues" evidence="1">
    <location>
        <begin position="601"/>
        <end position="615"/>
    </location>
</feature>
<gene>
    <name evidence="2" type="ORF">KIPB_005535</name>
</gene>
<name>A0A9K3CX55_9EUKA</name>
<feature type="compositionally biased region" description="Low complexity" evidence="1">
    <location>
        <begin position="31"/>
        <end position="45"/>
    </location>
</feature>
<sequence>MAAEILLTPPPPPPSTTGDTDMGGMGEMDMDMGLGSDSASGPSVSSDRVREAARLLGPFHGVTLDPLRRLTDDPKSAAVIMCHRLTGFSFIRAKMQQLSRQKAIEEQSSEHHAHEALGKLTKVCYIFHKSCLKYAGIAMTSPEPISQAVAALGTACCVALEGNFKEANKVFRSTVLPVVQGDPVLGPAVRLALGHVELADGHPRNAVHEYTEVLATGISYTQSNPTTRQQTEFNIQKMFSSDSNTLPREVLSAPYIPSTVLLSLAAALFDDGCFRQCVMVLRETLRRFPTLLTIHLNILRALSAWIAQLAENFKQVSHIKKGRKDRADPPCRWDVTRKLAKKVFANEENWRESVDVTAFEENLARMRPLLPSVQALADLEALVASEKDLVNTHLQTVACKNHVLDYVPIITRDSPDNMAAATTALATAPSHLRPLSVPANAQYFGITPETEIATLGSSSSYAIKKTRLLALKSLLRSNILTMVFDGVREAQADAVRYRTTLRRLRTQEQTNSTFRGGMSSEQTNSTFRGGMSKEEQQRVASEKALEREAKVAQLRAMQQRHIDNMDRQEDIAARAREAADDKAERIREREREREEDEEYENQQRERALARREAKAKAAAAGEGEGEMDDFEGQRGEMSEISSPSLPEL</sequence>
<organism evidence="2 3">
    <name type="scientific">Kipferlia bialata</name>
    <dbReference type="NCBI Taxonomy" id="797122"/>
    <lineage>
        <taxon>Eukaryota</taxon>
        <taxon>Metamonada</taxon>
        <taxon>Carpediemonas-like organisms</taxon>
        <taxon>Kipferlia</taxon>
    </lineage>
</organism>
<feature type="region of interest" description="Disordered" evidence="1">
    <location>
        <begin position="509"/>
        <end position="543"/>
    </location>
</feature>
<dbReference type="AlphaFoldDB" id="A0A9K3CX55"/>
<comment type="caution">
    <text evidence="2">The sequence shown here is derived from an EMBL/GenBank/DDBJ whole genome shotgun (WGS) entry which is preliminary data.</text>
</comment>
<dbReference type="Proteomes" id="UP000265618">
    <property type="component" value="Unassembled WGS sequence"/>
</dbReference>
<evidence type="ECO:0000256" key="1">
    <source>
        <dbReference type="SAM" id="MobiDB-lite"/>
    </source>
</evidence>
<feature type="compositionally biased region" description="Basic and acidic residues" evidence="1">
    <location>
        <begin position="531"/>
        <end position="543"/>
    </location>
</feature>
<feature type="region of interest" description="Disordered" evidence="1">
    <location>
        <begin position="574"/>
        <end position="648"/>
    </location>
</feature>
<feature type="compositionally biased region" description="Polar residues" evidence="1">
    <location>
        <begin position="511"/>
        <end position="527"/>
    </location>
</feature>